<feature type="compositionally biased region" description="Polar residues" evidence="1">
    <location>
        <begin position="175"/>
        <end position="184"/>
    </location>
</feature>
<feature type="domain" description="DUF7144" evidence="3">
    <location>
        <begin position="16"/>
        <end position="127"/>
    </location>
</feature>
<keyword evidence="2" id="KW-0812">Transmembrane</keyword>
<dbReference type="RefSeq" id="WP_281899136.1">
    <property type="nucleotide sequence ID" value="NZ_BSDI01000024.1"/>
</dbReference>
<keyword evidence="2" id="KW-1133">Transmembrane helix</keyword>
<evidence type="ECO:0000313" key="5">
    <source>
        <dbReference type="Proteomes" id="UP001144280"/>
    </source>
</evidence>
<gene>
    <name evidence="4" type="ORF">Pa4123_47410</name>
</gene>
<evidence type="ECO:0000259" key="3">
    <source>
        <dbReference type="Pfam" id="PF23636"/>
    </source>
</evidence>
<protein>
    <recommendedName>
        <fullName evidence="3">DUF7144 domain-containing protein</fullName>
    </recommendedName>
</protein>
<feature type="transmembrane region" description="Helical" evidence="2">
    <location>
        <begin position="83"/>
        <end position="102"/>
    </location>
</feature>
<organism evidence="4 5">
    <name type="scientific">Phytohabitans aurantiacus</name>
    <dbReference type="NCBI Taxonomy" id="3016789"/>
    <lineage>
        <taxon>Bacteria</taxon>
        <taxon>Bacillati</taxon>
        <taxon>Actinomycetota</taxon>
        <taxon>Actinomycetes</taxon>
        <taxon>Micromonosporales</taxon>
        <taxon>Micromonosporaceae</taxon>
    </lineage>
</organism>
<sequence>MGRRNSSEQAWATGGMVFAATMLVMVGVWQVFVGIAAIADDGFLVAVRGYTYEIDTTAWGWIHIALGTLVIVTGFFLFTGAAWARGVGIALAAISAINNFIFLPYYPLWAIVVIALDVFIIWSLATVDTERLAARREVAAGGYYETPRSGERWPTNRPSTGRVDEPATAPAPEGITNTPPTGQR</sequence>
<keyword evidence="2" id="KW-0472">Membrane</keyword>
<proteinExistence type="predicted"/>
<comment type="caution">
    <text evidence="4">The sequence shown here is derived from an EMBL/GenBank/DDBJ whole genome shotgun (WGS) entry which is preliminary data.</text>
</comment>
<feature type="region of interest" description="Disordered" evidence="1">
    <location>
        <begin position="145"/>
        <end position="184"/>
    </location>
</feature>
<evidence type="ECO:0000256" key="2">
    <source>
        <dbReference type="SAM" id="Phobius"/>
    </source>
</evidence>
<feature type="transmembrane region" description="Helical" evidence="2">
    <location>
        <begin position="12"/>
        <end position="38"/>
    </location>
</feature>
<accession>A0ABQ5R1L2</accession>
<feature type="transmembrane region" description="Helical" evidence="2">
    <location>
        <begin position="108"/>
        <end position="127"/>
    </location>
</feature>
<evidence type="ECO:0000313" key="4">
    <source>
        <dbReference type="EMBL" id="GLH99465.1"/>
    </source>
</evidence>
<dbReference type="InterPro" id="IPR055568">
    <property type="entry name" value="DUF7144"/>
</dbReference>
<dbReference type="Proteomes" id="UP001144280">
    <property type="component" value="Unassembled WGS sequence"/>
</dbReference>
<evidence type="ECO:0000256" key="1">
    <source>
        <dbReference type="SAM" id="MobiDB-lite"/>
    </source>
</evidence>
<keyword evidence="5" id="KW-1185">Reference proteome</keyword>
<dbReference type="EMBL" id="BSDI01000024">
    <property type="protein sequence ID" value="GLH99465.1"/>
    <property type="molecule type" value="Genomic_DNA"/>
</dbReference>
<reference evidence="4" key="1">
    <citation type="submission" date="2022-12" db="EMBL/GenBank/DDBJ databases">
        <title>New Phytohabitans aurantiacus sp. RD004123 nov., an actinomycete isolated from soil.</title>
        <authorList>
            <person name="Triningsih D.W."/>
            <person name="Harunari E."/>
            <person name="Igarashi Y."/>
        </authorList>
    </citation>
    <scope>NUCLEOTIDE SEQUENCE</scope>
    <source>
        <strain evidence="4">RD004123</strain>
    </source>
</reference>
<dbReference type="Pfam" id="PF23636">
    <property type="entry name" value="DUF7144"/>
    <property type="match status" value="1"/>
</dbReference>
<feature type="transmembrane region" description="Helical" evidence="2">
    <location>
        <begin position="58"/>
        <end position="78"/>
    </location>
</feature>
<name>A0ABQ5R1L2_9ACTN</name>